<dbReference type="GO" id="GO:0000209">
    <property type="term" value="P:protein polyubiquitination"/>
    <property type="evidence" value="ECO:0007669"/>
    <property type="project" value="TreeGrafter"/>
</dbReference>
<dbReference type="GO" id="GO:0043161">
    <property type="term" value="P:proteasome-mediated ubiquitin-dependent protein catabolic process"/>
    <property type="evidence" value="ECO:0007669"/>
    <property type="project" value="TreeGrafter"/>
</dbReference>
<dbReference type="GO" id="GO:0005829">
    <property type="term" value="C:cytosol"/>
    <property type="evidence" value="ECO:0007669"/>
    <property type="project" value="TreeGrafter"/>
</dbReference>
<dbReference type="GO" id="GO:0030332">
    <property type="term" value="F:cyclin binding"/>
    <property type="evidence" value="ECO:0007669"/>
    <property type="project" value="TreeGrafter"/>
</dbReference>
<proteinExistence type="predicted"/>
<protein>
    <recommendedName>
        <fullName evidence="3">Ubiquitin-conjugating enzyme E2C-binding protein</fullName>
    </recommendedName>
</protein>
<gene>
    <name evidence="1" type="ORF">CCAM_LOCUS17242</name>
</gene>
<sequence>MCSSKSQNPKEWRFTWEAQSHIPTIRLYLFNPHIKPASDCAHLRVGTSLEQYVLTVSFNGNEAESPVEISLRVPIPRVLVDFESPVHSRLLDDHIEVKLGLLLPVDHPLGSNFDSVLNSLKKDECGNEILASDGVNPLSACLDLQRLSAAGEVHFYCRSCSTKLTRGIRTFKEMPSVHWRDVADNWFGTCCCSFGGISEKLVLNYARSYLCAAGLCLLSESSVIISVEDILEGKLPSRSSTKKYDSDKSDLKSDDIKYLNRFTFGNVNDLQKTLHHEDLCEGVQGFKNSHYVNCCTIGSCENPLGQCESSVDFELPVNQKIFLNGYLGDVFMARPSNLSKDIEWIEFFCPKCAHLLGAYPSRNSHVPLDGGVRLYKFYISTSLPANGVHDLFRNYTFERVFTSLLLGSAKDELSFRTVVRDLHNQYHSLQIVLLNPNTWSHAGLCLHAIEPVPKINVYPAIKVLFSPNISDVQLEPRNVEWVTKKQAQEVYLLPSQMKELIEYLENAHNTYPPSHTFSHGFSVSSLKT</sequence>
<dbReference type="InterPro" id="IPR019193">
    <property type="entry name" value="UBQ-conj_enz_E2-bd_prot"/>
</dbReference>
<dbReference type="GO" id="GO:0031624">
    <property type="term" value="F:ubiquitin conjugating enzyme binding"/>
    <property type="evidence" value="ECO:0007669"/>
    <property type="project" value="TreeGrafter"/>
</dbReference>
<name>A0A484LH71_9ASTE</name>
<evidence type="ECO:0000313" key="2">
    <source>
        <dbReference type="Proteomes" id="UP000595140"/>
    </source>
</evidence>
<dbReference type="OrthoDB" id="781818at2759"/>
<evidence type="ECO:0000313" key="1">
    <source>
        <dbReference type="EMBL" id="VFQ75466.1"/>
    </source>
</evidence>
<dbReference type="GO" id="GO:0005634">
    <property type="term" value="C:nucleus"/>
    <property type="evidence" value="ECO:0007669"/>
    <property type="project" value="TreeGrafter"/>
</dbReference>
<organism evidence="1 2">
    <name type="scientific">Cuscuta campestris</name>
    <dbReference type="NCBI Taxonomy" id="132261"/>
    <lineage>
        <taxon>Eukaryota</taxon>
        <taxon>Viridiplantae</taxon>
        <taxon>Streptophyta</taxon>
        <taxon>Embryophyta</taxon>
        <taxon>Tracheophyta</taxon>
        <taxon>Spermatophyta</taxon>
        <taxon>Magnoliopsida</taxon>
        <taxon>eudicotyledons</taxon>
        <taxon>Gunneridae</taxon>
        <taxon>Pentapetalae</taxon>
        <taxon>asterids</taxon>
        <taxon>lamiids</taxon>
        <taxon>Solanales</taxon>
        <taxon>Convolvulaceae</taxon>
        <taxon>Cuscuteae</taxon>
        <taxon>Cuscuta</taxon>
        <taxon>Cuscuta subgen. Grammica</taxon>
        <taxon>Cuscuta sect. Cleistogrammica</taxon>
    </lineage>
</organism>
<dbReference type="GO" id="GO:0061630">
    <property type="term" value="F:ubiquitin protein ligase activity"/>
    <property type="evidence" value="ECO:0007669"/>
    <property type="project" value="TreeGrafter"/>
</dbReference>
<dbReference type="GO" id="GO:0006513">
    <property type="term" value="P:protein monoubiquitination"/>
    <property type="evidence" value="ECO:0007669"/>
    <property type="project" value="TreeGrafter"/>
</dbReference>
<dbReference type="GO" id="GO:0051865">
    <property type="term" value="P:protein autoubiquitination"/>
    <property type="evidence" value="ECO:0007669"/>
    <property type="project" value="TreeGrafter"/>
</dbReference>
<keyword evidence="2" id="KW-1185">Reference proteome</keyword>
<dbReference type="GO" id="GO:0000151">
    <property type="term" value="C:ubiquitin ligase complex"/>
    <property type="evidence" value="ECO:0007669"/>
    <property type="project" value="TreeGrafter"/>
</dbReference>
<dbReference type="AlphaFoldDB" id="A0A484LH71"/>
<reference evidence="1 2" key="1">
    <citation type="submission" date="2018-04" db="EMBL/GenBank/DDBJ databases">
        <authorList>
            <person name="Vogel A."/>
        </authorList>
    </citation>
    <scope>NUCLEOTIDE SEQUENCE [LARGE SCALE GENOMIC DNA]</scope>
</reference>
<accession>A0A484LH71</accession>
<evidence type="ECO:0008006" key="3">
    <source>
        <dbReference type="Google" id="ProtNLM"/>
    </source>
</evidence>
<dbReference type="Proteomes" id="UP000595140">
    <property type="component" value="Unassembled WGS sequence"/>
</dbReference>
<dbReference type="PANTHER" id="PTHR31531:SF2">
    <property type="entry name" value="E3 UBIQUITIN-PROTEIN LIGASE E3D"/>
    <property type="match status" value="1"/>
</dbReference>
<dbReference type="Pfam" id="PF09814">
    <property type="entry name" value="HECT_2"/>
    <property type="match status" value="1"/>
</dbReference>
<dbReference type="EMBL" id="OOIL02001451">
    <property type="protein sequence ID" value="VFQ75466.1"/>
    <property type="molecule type" value="Genomic_DNA"/>
</dbReference>
<dbReference type="PANTHER" id="PTHR31531">
    <property type="entry name" value="E3 UBIQUITIN-PROTEIN LIGASE E3D FAMILY MEMBER"/>
    <property type="match status" value="1"/>
</dbReference>